<protein>
    <submittedName>
        <fullName evidence="2">Uncharacterized protein</fullName>
    </submittedName>
</protein>
<organism evidence="2 3">
    <name type="scientific">Effrenium voratum</name>
    <dbReference type="NCBI Taxonomy" id="2562239"/>
    <lineage>
        <taxon>Eukaryota</taxon>
        <taxon>Sar</taxon>
        <taxon>Alveolata</taxon>
        <taxon>Dinophyceae</taxon>
        <taxon>Suessiales</taxon>
        <taxon>Symbiodiniaceae</taxon>
        <taxon>Effrenium</taxon>
    </lineage>
</organism>
<proteinExistence type="predicted"/>
<evidence type="ECO:0000313" key="2">
    <source>
        <dbReference type="EMBL" id="CAJ1392969.1"/>
    </source>
</evidence>
<sequence>MALQIFEHNTFLDVLLPEELELRQPRGRSWSEGPRVHKASRPPPLPESSSKVRSSKVRCEVSNESSVTALPGDCSPCVFFASSRGCDSDACGFCHKHAAASLEKRPRKQTRDRTKQVVRAVMENIQDPRSRLRLQRLAGQCPYTRSIILGHLDAL</sequence>
<reference evidence="2" key="1">
    <citation type="submission" date="2023-08" db="EMBL/GenBank/DDBJ databases">
        <authorList>
            <person name="Chen Y."/>
            <person name="Shah S."/>
            <person name="Dougan E. K."/>
            <person name="Thang M."/>
            <person name="Chan C."/>
        </authorList>
    </citation>
    <scope>NUCLEOTIDE SEQUENCE</scope>
</reference>
<dbReference type="AlphaFoldDB" id="A0AA36IUI4"/>
<dbReference type="Proteomes" id="UP001178507">
    <property type="component" value="Unassembled WGS sequence"/>
</dbReference>
<gene>
    <name evidence="2" type="ORF">EVOR1521_LOCUS17928</name>
</gene>
<name>A0AA36IUI4_9DINO</name>
<evidence type="ECO:0000313" key="3">
    <source>
        <dbReference type="Proteomes" id="UP001178507"/>
    </source>
</evidence>
<feature type="region of interest" description="Disordered" evidence="1">
    <location>
        <begin position="24"/>
        <end position="53"/>
    </location>
</feature>
<accession>A0AA36IUI4</accession>
<comment type="caution">
    <text evidence="2">The sequence shown here is derived from an EMBL/GenBank/DDBJ whole genome shotgun (WGS) entry which is preliminary data.</text>
</comment>
<evidence type="ECO:0000256" key="1">
    <source>
        <dbReference type="SAM" id="MobiDB-lite"/>
    </source>
</evidence>
<keyword evidence="3" id="KW-1185">Reference proteome</keyword>
<dbReference type="EMBL" id="CAUJNA010002446">
    <property type="protein sequence ID" value="CAJ1392969.1"/>
    <property type="molecule type" value="Genomic_DNA"/>
</dbReference>